<protein>
    <recommendedName>
        <fullName evidence="4">Inner membrane protein yjcH</fullName>
    </recommendedName>
</protein>
<organism evidence="2 3">
    <name type="scientific">Escherichia coli O7:K1 (strain IAI39 / ExPEC)</name>
    <dbReference type="NCBI Taxonomy" id="585057"/>
    <lineage>
        <taxon>Bacteria</taxon>
        <taxon>Pseudomonadati</taxon>
        <taxon>Pseudomonadota</taxon>
        <taxon>Gammaproteobacteria</taxon>
        <taxon>Enterobacterales</taxon>
        <taxon>Enterobacteriaceae</taxon>
        <taxon>Escherichia</taxon>
    </lineage>
</organism>
<gene>
    <name evidence="2" type="ordered locus">ECIAI39_4488</name>
</gene>
<dbReference type="PATRIC" id="fig|585057.6.peg.4636"/>
<dbReference type="AlphaFoldDB" id="A0A0H3MMV0"/>
<feature type="transmembrane region" description="Helical" evidence="1">
    <location>
        <begin position="95"/>
        <end position="116"/>
    </location>
</feature>
<dbReference type="GO" id="GO:0005886">
    <property type="term" value="C:plasma membrane"/>
    <property type="evidence" value="ECO:0007669"/>
    <property type="project" value="TreeGrafter"/>
</dbReference>
<evidence type="ECO:0000313" key="2">
    <source>
        <dbReference type="EMBL" id="CAR20593.1"/>
    </source>
</evidence>
<accession>A0A0H3MMV0</accession>
<proteinExistence type="predicted"/>
<dbReference type="Pfam" id="PF04341">
    <property type="entry name" value="DUF485"/>
    <property type="match status" value="1"/>
</dbReference>
<dbReference type="InterPro" id="IPR052959">
    <property type="entry name" value="Inner_membrane_assoc"/>
</dbReference>
<keyword evidence="1" id="KW-0472">Membrane</keyword>
<dbReference type="EMBL" id="CU928164">
    <property type="protein sequence ID" value="CAR20593.1"/>
    <property type="molecule type" value="Genomic_DNA"/>
</dbReference>
<feature type="transmembrane region" description="Helical" evidence="1">
    <location>
        <begin position="136"/>
        <end position="155"/>
    </location>
</feature>
<dbReference type="HOGENOM" id="CLU_1530232_0_0_6"/>
<dbReference type="STRING" id="585057.ECIAI39_4488"/>
<name>A0A0H3MMV0_ECO7I</name>
<evidence type="ECO:0008006" key="4">
    <source>
        <dbReference type="Google" id="ProtNLM"/>
    </source>
</evidence>
<dbReference type="PANTHER" id="PTHR38598:SF1">
    <property type="entry name" value="INNER MEMBRANE PROTEIN YJCH"/>
    <property type="match status" value="1"/>
</dbReference>
<evidence type="ECO:0000256" key="1">
    <source>
        <dbReference type="SAM" id="Phobius"/>
    </source>
</evidence>
<sequence>MQFNNALSGLHAPFFIVGKGKYKNSPKYFALQEGSKRASPQEHRKLCDWGRRVRLTNLRRERRRGTSGESVMNGTIYQRIEDNAHFRELVEKRQWFATILSIIMLAVYIGFILLIAFAPGWLGTPLNPNTSVTRGIPIGVGVIVISFVLTGIYIWRANGEFDRLNNEVLHEVQAS</sequence>
<dbReference type="InterPro" id="IPR007436">
    <property type="entry name" value="DUF485"/>
</dbReference>
<reference evidence="3" key="1">
    <citation type="journal article" date="2009" name="PLoS Genet.">
        <title>Organised genome dynamics in the Escherichia coli species results in highly diverse adaptive paths.</title>
        <authorList>
            <person name="Touchon M."/>
            <person name="Hoede C."/>
            <person name="Tenaillon O."/>
            <person name="Barbe V."/>
            <person name="Baeriswyl S."/>
            <person name="Bidet P."/>
            <person name="Bingen E."/>
            <person name="Bonacorsi S."/>
            <person name="Bouchier C."/>
            <person name="Bouvet O."/>
            <person name="Calteau A."/>
            <person name="Chiapello H."/>
            <person name="Clermont O."/>
            <person name="Cruveiller S."/>
            <person name="Danchin A."/>
            <person name="Diard M."/>
            <person name="Dossat C."/>
            <person name="Karoui M.E."/>
            <person name="Frapy E."/>
            <person name="Garry L."/>
            <person name="Ghigo J.M."/>
            <person name="Gilles A.M."/>
            <person name="Johnson J."/>
            <person name="Le Bouguenec C."/>
            <person name="Lescat M."/>
            <person name="Mangenot S."/>
            <person name="Martinez-Jehanne V."/>
            <person name="Matic I."/>
            <person name="Nassif X."/>
            <person name="Oztas S."/>
            <person name="Petit M.A."/>
            <person name="Pichon C."/>
            <person name="Rouy Z."/>
            <person name="Ruf C.S."/>
            <person name="Schneider D."/>
            <person name="Tourret J."/>
            <person name="Vacherie B."/>
            <person name="Vallenet D."/>
            <person name="Medigue C."/>
            <person name="Rocha E.P.C."/>
            <person name="Denamur E."/>
        </authorList>
    </citation>
    <scope>NUCLEOTIDE SEQUENCE [LARGE SCALE GENOMIC DNA]</scope>
    <source>
        <strain evidence="3">IAI39 / ExPEC</strain>
    </source>
</reference>
<dbReference type="Proteomes" id="UP000000749">
    <property type="component" value="Chromosome"/>
</dbReference>
<keyword evidence="1" id="KW-1133">Transmembrane helix</keyword>
<evidence type="ECO:0000313" key="3">
    <source>
        <dbReference type="Proteomes" id="UP000000749"/>
    </source>
</evidence>
<dbReference type="KEGG" id="ect:ECIAI39_4488"/>
<dbReference type="PANTHER" id="PTHR38598">
    <property type="entry name" value="INNER MEMBRANE PROTEIN YJCH"/>
    <property type="match status" value="1"/>
</dbReference>
<keyword evidence="1" id="KW-0812">Transmembrane</keyword>